<comment type="catalytic activity">
    <reaction evidence="6">
        <text>(3S)-3-hydroxy-3-methylglutaryl-CoA = acetoacetate + acetyl-CoA</text>
        <dbReference type="Rhea" id="RHEA:24404"/>
        <dbReference type="ChEBI" id="CHEBI:13705"/>
        <dbReference type="ChEBI" id="CHEBI:43074"/>
        <dbReference type="ChEBI" id="CHEBI:57288"/>
        <dbReference type="EC" id="4.1.3.4"/>
    </reaction>
</comment>
<protein>
    <recommendedName>
        <fullName evidence="3">hydroxymethylglutaryl-CoA lyase</fullName>
        <ecNumber evidence="3">4.1.3.4</ecNumber>
    </recommendedName>
</protein>
<dbReference type="Proteomes" id="UP001497453">
    <property type="component" value="Chromosome 5"/>
</dbReference>
<dbReference type="SUPFAM" id="SSF51569">
    <property type="entry name" value="Aldolase"/>
    <property type="match status" value="1"/>
</dbReference>
<dbReference type="EC" id="4.1.3.4" evidence="3"/>
<evidence type="ECO:0000256" key="6">
    <source>
        <dbReference type="ARBA" id="ARBA00049877"/>
    </source>
</evidence>
<evidence type="ECO:0000256" key="4">
    <source>
        <dbReference type="ARBA" id="ARBA00022723"/>
    </source>
</evidence>
<name>A0ABP1DNS2_9APHY</name>
<evidence type="ECO:0000259" key="8">
    <source>
        <dbReference type="PROSITE" id="PS50991"/>
    </source>
</evidence>
<dbReference type="InterPro" id="IPR000891">
    <property type="entry name" value="PYR_CT"/>
</dbReference>
<evidence type="ECO:0000256" key="7">
    <source>
        <dbReference type="SAM" id="MobiDB-lite"/>
    </source>
</evidence>
<keyword evidence="5" id="KW-0456">Lyase</keyword>
<dbReference type="CDD" id="cd07938">
    <property type="entry name" value="DRE_TIM_HMGL"/>
    <property type="match status" value="1"/>
</dbReference>
<dbReference type="Pfam" id="PF00682">
    <property type="entry name" value="HMGL-like"/>
    <property type="match status" value="1"/>
</dbReference>
<dbReference type="InterPro" id="IPR013785">
    <property type="entry name" value="Aldolase_TIM"/>
</dbReference>
<evidence type="ECO:0000256" key="3">
    <source>
        <dbReference type="ARBA" id="ARBA00012910"/>
    </source>
</evidence>
<keyword evidence="10" id="KW-1185">Reference proteome</keyword>
<dbReference type="InterPro" id="IPR043594">
    <property type="entry name" value="HMGL"/>
</dbReference>
<evidence type="ECO:0000256" key="5">
    <source>
        <dbReference type="ARBA" id="ARBA00023239"/>
    </source>
</evidence>
<keyword evidence="4" id="KW-0479">Metal-binding</keyword>
<comment type="pathway">
    <text evidence="1">Metabolic intermediate metabolism; (S)-3-hydroxy-3-methylglutaryl-CoA degradation; acetoacetate from (S)-3-hydroxy-3-methylglutaryl-CoA: step 1/1.</text>
</comment>
<dbReference type="PANTHER" id="PTHR42738">
    <property type="entry name" value="HYDROXYMETHYLGLUTARYL-COA LYASE"/>
    <property type="match status" value="1"/>
</dbReference>
<accession>A0ABP1DNS2</accession>
<dbReference type="Gene3D" id="3.20.20.70">
    <property type="entry name" value="Aldolase class I"/>
    <property type="match status" value="1"/>
</dbReference>
<evidence type="ECO:0000313" key="9">
    <source>
        <dbReference type="EMBL" id="CAL1709488.1"/>
    </source>
</evidence>
<organism evidence="9 10">
    <name type="scientific">Somion occarium</name>
    <dbReference type="NCBI Taxonomy" id="3059160"/>
    <lineage>
        <taxon>Eukaryota</taxon>
        <taxon>Fungi</taxon>
        <taxon>Dikarya</taxon>
        <taxon>Basidiomycota</taxon>
        <taxon>Agaricomycotina</taxon>
        <taxon>Agaricomycetes</taxon>
        <taxon>Polyporales</taxon>
        <taxon>Cerrenaceae</taxon>
        <taxon>Somion</taxon>
    </lineage>
</organism>
<comment type="similarity">
    <text evidence="2">Belongs to the HMG-CoA lyase family.</text>
</comment>
<dbReference type="PANTHER" id="PTHR42738:SF7">
    <property type="entry name" value="HYDROXYMETHYLGLUTARYL-COA LYASE"/>
    <property type="match status" value="1"/>
</dbReference>
<gene>
    <name evidence="9" type="ORF">GFSPODELE1_LOCUS7375</name>
</gene>
<evidence type="ECO:0000256" key="2">
    <source>
        <dbReference type="ARBA" id="ARBA00009405"/>
    </source>
</evidence>
<feature type="domain" description="Pyruvate carboxyltransferase" evidence="8">
    <location>
        <begin position="45"/>
        <end position="327"/>
    </location>
</feature>
<feature type="region of interest" description="Disordered" evidence="7">
    <location>
        <begin position="360"/>
        <end position="381"/>
    </location>
</feature>
<evidence type="ECO:0000313" key="10">
    <source>
        <dbReference type="Proteomes" id="UP001497453"/>
    </source>
</evidence>
<reference evidence="10" key="1">
    <citation type="submission" date="2024-04" db="EMBL/GenBank/DDBJ databases">
        <authorList>
            <person name="Shaw F."/>
            <person name="Minotto A."/>
        </authorList>
    </citation>
    <scope>NUCLEOTIDE SEQUENCE [LARGE SCALE GENOMIC DNA]</scope>
</reference>
<dbReference type="NCBIfam" id="NF004283">
    <property type="entry name" value="PRK05692.1"/>
    <property type="match status" value="1"/>
</dbReference>
<proteinExistence type="inferred from homology"/>
<dbReference type="EMBL" id="OZ037948">
    <property type="protein sequence ID" value="CAL1709488.1"/>
    <property type="molecule type" value="Genomic_DNA"/>
</dbReference>
<sequence>MFTSRVARSLAASSRIRLARTAYAKAPILRAYATVPISESDPDYVTIVEVGPRDGLQNEETIVSADLKVELIEKLARAGLTHIEAGSFVSPKWVPQMEDTIEVINKMERLPGRHYPVLVPNMKGLDKLLETLARHPKSAPSPPPTDEIAIFSAASDVFSKANTNCTVAEGLARLEPVARKALDNNLQVRGYVSAVITCPYSGKVDPKKVKDVTKALLDMGCYEVSLGDTVGTGNPTSIYTMLDAVMGGAYAIPPSKLAAHFHDTFGSGVANILVALSMGIRTVDTAVAGLGGCPYSPGATGNVATEDVMYALRGSQYTYPGDLETIADIGAWISEKLEKENGSRAGKAIQARKKEAALMKERERDGGDVESIAAHEITPLP</sequence>
<dbReference type="PROSITE" id="PS50991">
    <property type="entry name" value="PYR_CT"/>
    <property type="match status" value="1"/>
</dbReference>
<evidence type="ECO:0000256" key="1">
    <source>
        <dbReference type="ARBA" id="ARBA00005143"/>
    </source>
</evidence>